<keyword evidence="2" id="KW-0812">Transmembrane</keyword>
<organism evidence="3 4">
    <name type="scientific">Saccharobesus litoralis</name>
    <dbReference type="NCBI Taxonomy" id="2172099"/>
    <lineage>
        <taxon>Bacteria</taxon>
        <taxon>Pseudomonadati</taxon>
        <taxon>Pseudomonadota</taxon>
        <taxon>Gammaproteobacteria</taxon>
        <taxon>Alteromonadales</taxon>
        <taxon>Alteromonadaceae</taxon>
        <taxon>Saccharobesus</taxon>
    </lineage>
</organism>
<proteinExistence type="predicted"/>
<sequence>MNKDFKNCLGINIMQFKINKPSITLLSIFTLAAIGYHLTTFTNVSDTDNSNKSKTHSTTDSEINAMLGGNGKVENSVQEHLTSPKDDQSPKNQIDYHALLLTQSIDNLSRDQLTKALETNPEQLIEYLKADPNLNFLNTRLLLDVVYRFSDQYRTEVAFEMMHASFPTVRSAGYRLLANASSEDLTHRDYHLDLIIDASFTETEPNVIADLLTIFSETRLNDKQQQNVESRLATLVDNQDSEIRVNALSALVKISNIETVAPIISGYLNNRETTPSLTVISALFEVEKPTAELLNQVRSVVDNKSFSEDIRQEAQAVLRNWM</sequence>
<keyword evidence="4" id="KW-1185">Reference proteome</keyword>
<keyword evidence="2" id="KW-0472">Membrane</keyword>
<protein>
    <recommendedName>
        <fullName evidence="5">HEAT repeat domain-containing protein</fullName>
    </recommendedName>
</protein>
<evidence type="ECO:0008006" key="5">
    <source>
        <dbReference type="Google" id="ProtNLM"/>
    </source>
</evidence>
<name>A0A2S0VMV0_9ALTE</name>
<feature type="region of interest" description="Disordered" evidence="1">
    <location>
        <begin position="45"/>
        <end position="64"/>
    </location>
</feature>
<evidence type="ECO:0000256" key="2">
    <source>
        <dbReference type="SAM" id="Phobius"/>
    </source>
</evidence>
<gene>
    <name evidence="3" type="ORF">C2869_03455</name>
</gene>
<dbReference type="SUPFAM" id="SSF48371">
    <property type="entry name" value="ARM repeat"/>
    <property type="match status" value="1"/>
</dbReference>
<dbReference type="Gene3D" id="1.25.10.10">
    <property type="entry name" value="Leucine-rich Repeat Variant"/>
    <property type="match status" value="1"/>
</dbReference>
<dbReference type="KEGG" id="cate:C2869_03455"/>
<dbReference type="InterPro" id="IPR011989">
    <property type="entry name" value="ARM-like"/>
</dbReference>
<keyword evidence="2" id="KW-1133">Transmembrane helix</keyword>
<evidence type="ECO:0000256" key="1">
    <source>
        <dbReference type="SAM" id="MobiDB-lite"/>
    </source>
</evidence>
<reference evidence="3 4" key="1">
    <citation type="submission" date="2018-01" db="EMBL/GenBank/DDBJ databases">
        <title>Genome sequence of a Cantenovulum-like bacteria.</title>
        <authorList>
            <person name="Tan W.R."/>
            <person name="Lau N.-S."/>
            <person name="Go F."/>
            <person name="Amirul A.-A.A."/>
        </authorList>
    </citation>
    <scope>NUCLEOTIDE SEQUENCE [LARGE SCALE GENOMIC DNA]</scope>
    <source>
        <strain evidence="3 4">CCB-QB4</strain>
    </source>
</reference>
<dbReference type="InterPro" id="IPR016024">
    <property type="entry name" value="ARM-type_fold"/>
</dbReference>
<feature type="transmembrane region" description="Helical" evidence="2">
    <location>
        <begin position="21"/>
        <end position="39"/>
    </location>
</feature>
<evidence type="ECO:0000313" key="4">
    <source>
        <dbReference type="Proteomes" id="UP000244441"/>
    </source>
</evidence>
<dbReference type="EMBL" id="CP026604">
    <property type="protein sequence ID" value="AWB65548.1"/>
    <property type="molecule type" value="Genomic_DNA"/>
</dbReference>
<feature type="compositionally biased region" description="Polar residues" evidence="1">
    <location>
        <begin position="45"/>
        <end position="62"/>
    </location>
</feature>
<accession>A0A2S0VMV0</accession>
<evidence type="ECO:0000313" key="3">
    <source>
        <dbReference type="EMBL" id="AWB65548.1"/>
    </source>
</evidence>
<dbReference type="AlphaFoldDB" id="A0A2S0VMV0"/>
<dbReference type="Proteomes" id="UP000244441">
    <property type="component" value="Chromosome"/>
</dbReference>